<feature type="region of interest" description="Disordered" evidence="8">
    <location>
        <begin position="409"/>
        <end position="435"/>
    </location>
</feature>
<proteinExistence type="inferred from homology"/>
<evidence type="ECO:0000256" key="3">
    <source>
        <dbReference type="ARBA" id="ARBA00023015"/>
    </source>
</evidence>
<dbReference type="EMBL" id="CAVMBE010000001">
    <property type="protein sequence ID" value="CAK3743415.1"/>
    <property type="molecule type" value="Genomic_DNA"/>
</dbReference>
<comment type="caution">
    <text evidence="10">The sequence shown here is derived from an EMBL/GenBank/DDBJ whole genome shotgun (WGS) entry which is preliminary data.</text>
</comment>
<evidence type="ECO:0000256" key="8">
    <source>
        <dbReference type="SAM" id="MobiDB-lite"/>
    </source>
</evidence>
<dbReference type="AlphaFoldDB" id="A0AAI8YR83"/>
<dbReference type="GO" id="GO:0045944">
    <property type="term" value="P:positive regulation of transcription by RNA polymerase II"/>
    <property type="evidence" value="ECO:0007669"/>
    <property type="project" value="UniProtKB-ARBA"/>
</dbReference>
<feature type="compositionally biased region" description="Polar residues" evidence="8">
    <location>
        <begin position="419"/>
        <end position="435"/>
    </location>
</feature>
<feature type="compositionally biased region" description="Polar residues" evidence="8">
    <location>
        <begin position="1"/>
        <end position="27"/>
    </location>
</feature>
<dbReference type="PANTHER" id="PTHR35041">
    <property type="entry name" value="MEDIATOR OF RNA POLYMERASE II TRANSCRIPTION SUBUNIT 1"/>
    <property type="match status" value="1"/>
</dbReference>
<dbReference type="GO" id="GO:0003712">
    <property type="term" value="F:transcription coregulator activity"/>
    <property type="evidence" value="ECO:0007669"/>
    <property type="project" value="InterPro"/>
</dbReference>
<evidence type="ECO:0000256" key="4">
    <source>
        <dbReference type="ARBA" id="ARBA00023159"/>
    </source>
</evidence>
<dbReference type="GO" id="GO:0016592">
    <property type="term" value="C:mediator complex"/>
    <property type="evidence" value="ECO:0007669"/>
    <property type="project" value="InterPro"/>
</dbReference>
<evidence type="ECO:0000256" key="1">
    <source>
        <dbReference type="ARBA" id="ARBA00004123"/>
    </source>
</evidence>
<evidence type="ECO:0000256" key="6">
    <source>
        <dbReference type="ARBA" id="ARBA00023242"/>
    </source>
</evidence>
<keyword evidence="11" id="KW-1185">Reference proteome</keyword>
<protein>
    <recommendedName>
        <fullName evidence="7">Mediator of RNA polymerase II transcription subunit 1</fullName>
    </recommendedName>
    <alternativeName>
        <fullName evidence="7">Mediator complex subunit 1</fullName>
    </alternativeName>
</protein>
<sequence>MSTPTPSNPAQPNSASKKATGHVTTPSHLGLSSPAPRSIPSPAATRKDQAGKTPTNHPTASSHGSKTLGGTPMMPNLSQTGNTSNSSPGAHNVSFGTPSALAGLGVDMGSGTPGLMNMSTPAGASSMMPSMSELGFTTGGKRNEDEERRAKMRKVLKSIGRSKGRVSEESIARISRRVGFATTIDRETLSPEEKERLVGNRDFSVAGNHVVIDVFMENHVVKKTNLEVKDVLEEHQRAASEVLLQDLIPSDGILLHSTLDRFATNLDSLARLDRLSKDVNCFEALSKLHKSLGRLYELEIRTALETEKDQQRAEREVLCKKSGKPVIHQNRRIGLALEYWTNGVGSTKTKQDNSRMEIDGEAKLDAADEGLTDVYALHIEVEGSAAALYPALRVSDEWLPETFELPSSESVQGIPWQEPQPTYISESSGDHSSSMAIDNAQRLPDLRFIAKLDPPVVMPYADASRILAVVGLEPPQYFVANQYHLMLLNHAVKQLQQDIEAARSVLSIQGDTEEEVLHKYTLDVSKPDYGFRLETMPFSHPRQLVEVLPTLRQWASFGALVRNTFGENPSALKAPNAANGLNGMQANGFASDSKYDAMSLDEVLESGREDTATKQEALAVNVGLTTVPQPTLSFSYTDFAAEGVSSATVQVLPNADIIVTDYSDVSEEEAAGNEERGAHTEQAKKRAKALAVCADPGVWIEWMRSNQK</sequence>
<evidence type="ECO:0000256" key="7">
    <source>
        <dbReference type="RuleBase" id="RU364059"/>
    </source>
</evidence>
<feature type="compositionally biased region" description="Polar residues" evidence="8">
    <location>
        <begin position="52"/>
        <end position="65"/>
    </location>
</feature>
<reference evidence="10" key="1">
    <citation type="submission" date="2023-11" db="EMBL/GenBank/DDBJ databases">
        <authorList>
            <person name="Alioto T."/>
            <person name="Alioto T."/>
            <person name="Gomez Garrido J."/>
        </authorList>
    </citation>
    <scope>NUCLEOTIDE SEQUENCE</scope>
</reference>
<evidence type="ECO:0000256" key="5">
    <source>
        <dbReference type="ARBA" id="ARBA00023163"/>
    </source>
</evidence>
<feature type="domain" description="Mediator complex subunit Med1" evidence="9">
    <location>
        <begin position="155"/>
        <end position="565"/>
    </location>
</feature>
<keyword evidence="6 7" id="KW-0539">Nucleus</keyword>
<evidence type="ECO:0000256" key="2">
    <source>
        <dbReference type="ARBA" id="ARBA00006210"/>
    </source>
</evidence>
<evidence type="ECO:0000313" key="11">
    <source>
        <dbReference type="Proteomes" id="UP001296104"/>
    </source>
</evidence>
<feature type="compositionally biased region" description="Polar residues" evidence="8">
    <location>
        <begin position="76"/>
        <end position="94"/>
    </location>
</feature>
<name>A0AAI8YR83_9PEZI</name>
<evidence type="ECO:0000313" key="10">
    <source>
        <dbReference type="EMBL" id="CAK3743415.1"/>
    </source>
</evidence>
<keyword evidence="5 7" id="KW-0804">Transcription</keyword>
<comment type="similarity">
    <text evidence="2 7">Belongs to the Mediator complex subunit 1 family.</text>
</comment>
<keyword evidence="3 7" id="KW-0805">Transcription regulation</keyword>
<evidence type="ECO:0000259" key="9">
    <source>
        <dbReference type="Pfam" id="PF10744"/>
    </source>
</evidence>
<dbReference type="Pfam" id="PF10744">
    <property type="entry name" value="Med1"/>
    <property type="match status" value="1"/>
</dbReference>
<comment type="subcellular location">
    <subcellularLocation>
        <location evidence="1 7">Nucleus</location>
    </subcellularLocation>
</comment>
<accession>A0AAI8YR83</accession>
<comment type="function">
    <text evidence="7">Component of the Mediator complex, a coactivator involved in the regulated transcription of nearly all RNA polymerase II-dependent genes. Mediator functions as a bridge to convey information from gene-specific regulatory proteins to the basal RNA polymerase II transcription machinery. Mediator is recruited to promoters by direct interactions with regulatory proteins and serves as a scaffold for the assembly of a functional preinitiation complex with RNA polymerase II and the general transcription factors.</text>
</comment>
<feature type="compositionally biased region" description="Low complexity" evidence="8">
    <location>
        <begin position="32"/>
        <end position="44"/>
    </location>
</feature>
<organism evidence="10 11">
    <name type="scientific">Lecanosticta acicola</name>
    <dbReference type="NCBI Taxonomy" id="111012"/>
    <lineage>
        <taxon>Eukaryota</taxon>
        <taxon>Fungi</taxon>
        <taxon>Dikarya</taxon>
        <taxon>Ascomycota</taxon>
        <taxon>Pezizomycotina</taxon>
        <taxon>Dothideomycetes</taxon>
        <taxon>Dothideomycetidae</taxon>
        <taxon>Mycosphaerellales</taxon>
        <taxon>Mycosphaerellaceae</taxon>
        <taxon>Lecanosticta</taxon>
    </lineage>
</organism>
<dbReference type="Proteomes" id="UP001296104">
    <property type="component" value="Unassembled WGS sequence"/>
</dbReference>
<dbReference type="InterPro" id="IPR019680">
    <property type="entry name" value="Mediator_Med1"/>
</dbReference>
<feature type="region of interest" description="Disordered" evidence="8">
    <location>
        <begin position="1"/>
        <end position="94"/>
    </location>
</feature>
<keyword evidence="4 7" id="KW-0010">Activator</keyword>
<gene>
    <name evidence="10" type="ORF">LECACI_7A000102</name>
</gene>
<dbReference type="PANTHER" id="PTHR35041:SF4">
    <property type="entry name" value="MEDIATOR OF RNA POLYMERASE II TRANSCRIPTION SUBUNIT 1"/>
    <property type="match status" value="1"/>
</dbReference>